<comment type="caution">
    <text evidence="1">The sequence shown here is derived from an EMBL/GenBank/DDBJ whole genome shotgun (WGS) entry which is preliminary data.</text>
</comment>
<sequence>MDSLETFRNTVNTTTSTSTATATSLSEFPPVQESTFFRSVNNLSPIIPAKASHLARGFLGLNSPPLVFTSPHISSQCETHFLKRPQLSQFEISQWDTGGNGFIDDPDNSKKSAFLPPVKVITDAQKDLLIKNGGNMQHRSSSPCVNEYLVDHVDVVKQSNEIVESSQSDVPCSKEIISKFHGHSDNYEGVDEPYKLEGEKTDVGSLSKECGKSEKQQCDNSFVQLMQAGLRHRGMHRRCLQYEVAASNAFGNINSSPLPVHTLEDSKAWAAFSELKDLDVTSIKKKMVQCPELVNSLIPPQFSGNFPVTGSKPSGIGLHLNSTVDAMPLGHAAFTHRQDMKSASSICHNVENMYRCLISSNMDGQSSVGIEDERREITASIVSVSATPESASTMDPSNLLDYVEHTAGIQNKRKLSPKEAGNAEEINQPSPKNKKTKISVTSDGAGCKRCNCKKSKCLKLYCDCFAAGMYCDETCSCQDCYNRLEYEDTVLETKQQIESRNPLAFIPKIVQRATDFPLNNMEVDNVSTPSSARHKRGCNCKRSMCLKKYCECYQVNVGCSSACRCEGCKNTFGKKEDYIATEHALSKGLSGRVEKISHSTFHNKQEMVANKTDLLRGELFDMHRLSPLTPSLQCSDQGKEAAKSRVLTGKYLPSPECDATAFPPRAKFAHSLENPERSLVLLETNETVETEYCDWQLDRDNMEIMDQPPLRCTSVNNAGQFTPLSNASSMARTATFLSLRQWAHLPQEVQQFHGNSSLLSGGSHHWRSSPITPTAKLNEINNVVCPESASRLFDILEDETPEILKEASIPIKSVKSSSPNQKRVSPPESHARELESGGLRNGRKFIINAMPSFPPLTPCIDSKGTSHENLDTGTGK</sequence>
<proteinExistence type="predicted"/>
<evidence type="ECO:0000313" key="1">
    <source>
        <dbReference type="EMBL" id="KAI4316302.1"/>
    </source>
</evidence>
<protein>
    <submittedName>
        <fullName evidence="1">Uncharacterized protein</fullName>
    </submittedName>
</protein>
<gene>
    <name evidence="1" type="ORF">L6164_024295</name>
</gene>
<accession>A0ACB9LX49</accession>
<keyword evidence="2" id="KW-1185">Reference proteome</keyword>
<organism evidence="1 2">
    <name type="scientific">Bauhinia variegata</name>
    <name type="common">Purple orchid tree</name>
    <name type="synonym">Phanera variegata</name>
    <dbReference type="NCBI Taxonomy" id="167791"/>
    <lineage>
        <taxon>Eukaryota</taxon>
        <taxon>Viridiplantae</taxon>
        <taxon>Streptophyta</taxon>
        <taxon>Embryophyta</taxon>
        <taxon>Tracheophyta</taxon>
        <taxon>Spermatophyta</taxon>
        <taxon>Magnoliopsida</taxon>
        <taxon>eudicotyledons</taxon>
        <taxon>Gunneridae</taxon>
        <taxon>Pentapetalae</taxon>
        <taxon>rosids</taxon>
        <taxon>fabids</taxon>
        <taxon>Fabales</taxon>
        <taxon>Fabaceae</taxon>
        <taxon>Cercidoideae</taxon>
        <taxon>Cercideae</taxon>
        <taxon>Bauhiniinae</taxon>
        <taxon>Bauhinia</taxon>
    </lineage>
</organism>
<dbReference type="EMBL" id="CM039435">
    <property type="protein sequence ID" value="KAI4316302.1"/>
    <property type="molecule type" value="Genomic_DNA"/>
</dbReference>
<evidence type="ECO:0000313" key="2">
    <source>
        <dbReference type="Proteomes" id="UP000828941"/>
    </source>
</evidence>
<reference evidence="1 2" key="1">
    <citation type="journal article" date="2022" name="DNA Res.">
        <title>Chromosomal-level genome assembly of the orchid tree Bauhinia variegata (Leguminosae; Cercidoideae) supports the allotetraploid origin hypothesis of Bauhinia.</title>
        <authorList>
            <person name="Zhong Y."/>
            <person name="Chen Y."/>
            <person name="Zheng D."/>
            <person name="Pang J."/>
            <person name="Liu Y."/>
            <person name="Luo S."/>
            <person name="Meng S."/>
            <person name="Qian L."/>
            <person name="Wei D."/>
            <person name="Dai S."/>
            <person name="Zhou R."/>
        </authorList>
    </citation>
    <scope>NUCLEOTIDE SEQUENCE [LARGE SCALE GENOMIC DNA]</scope>
    <source>
        <strain evidence="1">BV-YZ2020</strain>
    </source>
</reference>
<dbReference type="Proteomes" id="UP000828941">
    <property type="component" value="Chromosome 10"/>
</dbReference>
<name>A0ACB9LX49_BAUVA</name>